<dbReference type="RefSeq" id="XP_008085887.1">
    <property type="nucleotide sequence ID" value="XM_008087696.1"/>
</dbReference>
<evidence type="ECO:0000313" key="3">
    <source>
        <dbReference type="Proteomes" id="UP000016922"/>
    </source>
</evidence>
<keyword evidence="1" id="KW-1133">Transmembrane helix</keyword>
<dbReference type="Proteomes" id="UP000016922">
    <property type="component" value="Unassembled WGS sequence"/>
</dbReference>
<gene>
    <name evidence="2" type="ORF">GLAREA_02610</name>
</gene>
<feature type="transmembrane region" description="Helical" evidence="1">
    <location>
        <begin position="65"/>
        <end position="85"/>
    </location>
</feature>
<sequence>MPQQPVTPDSSEYKTRLRKSSSVWSDTSLETNSDILYSTHLDADIERSSKWIIYLKAAIRSHRRLAWDFLCSGFFGSAFLLSFFLHSQQDRLQALARTPGTKNLQFINASHPYFRFVGRWTPVVNGTGKDGCFPGVYFDFEFNGSSNLFLSLGNAEEREQGQQAPLAPKSTARRSDLLGSKVSSVPPISLLVKVDDDDYLVFRDAASFVSVRNRNLNPLEKHAIRVIAPMVQDGRVETLQIEGIYLDKDAHLIAPSSLGDVLDSQAESLSSSGQNKYSSNRKMIEIITDLPKFAGSKGRDNQDQPAHNILKGIRGWDYLLGEMFDADHASVGMGGMCLVPNCIGGKGDPATIAELFFRSGPVGSEHYTDTWEFQNYIPDVLNLGNADWQSFSTQAYEKSIWELSETFEDAYVSLIRAIRSIAYPKYPTAVIDFSPNSKLVSRAASDVPIFVMRPLRGQLEGATHAVVDRLRSDGDNAVFWLDTSGWLDTEVDFDGNVASQDFVLDESSKSREWRLTERGHQRVAILLHLHVCRYLAKDPEKCAFLPPEIYQATAQDPKVERFDEYIENERERRLKTLFWTSR</sequence>
<evidence type="ECO:0000256" key="1">
    <source>
        <dbReference type="SAM" id="Phobius"/>
    </source>
</evidence>
<dbReference type="EMBL" id="KE145370">
    <property type="protein sequence ID" value="EPE26697.1"/>
    <property type="molecule type" value="Genomic_DNA"/>
</dbReference>
<keyword evidence="3" id="KW-1185">Reference proteome</keyword>
<dbReference type="Gene3D" id="3.40.50.1110">
    <property type="entry name" value="SGNH hydrolase"/>
    <property type="match status" value="1"/>
</dbReference>
<accession>S3CJK2</accession>
<dbReference type="HOGENOM" id="CLU_032922_0_0_1"/>
<keyword evidence="1" id="KW-0472">Membrane</keyword>
<dbReference type="InterPro" id="IPR036514">
    <property type="entry name" value="SGNH_hydro_sf"/>
</dbReference>
<dbReference type="OMA" id="PIFVMRP"/>
<proteinExistence type="predicted"/>
<dbReference type="eggNOG" id="ENOG502SKCY">
    <property type="taxonomic scope" value="Eukaryota"/>
</dbReference>
<keyword evidence="1" id="KW-0812">Transmembrane</keyword>
<protein>
    <submittedName>
        <fullName evidence="2">Uncharacterized protein</fullName>
    </submittedName>
</protein>
<evidence type="ECO:0000313" key="2">
    <source>
        <dbReference type="EMBL" id="EPE26697.1"/>
    </source>
</evidence>
<name>S3CJK2_GLAL2</name>
<reference evidence="2 3" key="1">
    <citation type="journal article" date="2013" name="BMC Genomics">
        <title>Genomics-driven discovery of the pneumocandin biosynthetic gene cluster in the fungus Glarea lozoyensis.</title>
        <authorList>
            <person name="Chen L."/>
            <person name="Yue Q."/>
            <person name="Zhang X."/>
            <person name="Xiang M."/>
            <person name="Wang C."/>
            <person name="Li S."/>
            <person name="Che Y."/>
            <person name="Ortiz-Lopez F.J."/>
            <person name="Bills G.F."/>
            <person name="Liu X."/>
            <person name="An Z."/>
        </authorList>
    </citation>
    <scope>NUCLEOTIDE SEQUENCE [LARGE SCALE GENOMIC DNA]</scope>
    <source>
        <strain evidence="3">ATCC 20868 / MF5171</strain>
    </source>
</reference>
<organism evidence="2 3">
    <name type="scientific">Glarea lozoyensis (strain ATCC 20868 / MF5171)</name>
    <dbReference type="NCBI Taxonomy" id="1116229"/>
    <lineage>
        <taxon>Eukaryota</taxon>
        <taxon>Fungi</taxon>
        <taxon>Dikarya</taxon>
        <taxon>Ascomycota</taxon>
        <taxon>Pezizomycotina</taxon>
        <taxon>Leotiomycetes</taxon>
        <taxon>Helotiales</taxon>
        <taxon>Helotiaceae</taxon>
        <taxon>Glarea</taxon>
    </lineage>
</organism>
<dbReference type="GeneID" id="19461667"/>
<dbReference type="AlphaFoldDB" id="S3CJK2"/>
<dbReference type="KEGG" id="glz:GLAREA_02610"/>
<dbReference type="OrthoDB" id="10267969at2759"/>